<dbReference type="Proteomes" id="UP000294752">
    <property type="component" value="Unassembled WGS sequence"/>
</dbReference>
<keyword evidence="2" id="KW-1185">Reference proteome</keyword>
<dbReference type="OrthoDB" id="9771846at2"/>
<organism evidence="1 2">
    <name type="scientific">Sphingobacterium paludis</name>
    <dbReference type="NCBI Taxonomy" id="1476465"/>
    <lineage>
        <taxon>Bacteria</taxon>
        <taxon>Pseudomonadati</taxon>
        <taxon>Bacteroidota</taxon>
        <taxon>Sphingobacteriia</taxon>
        <taxon>Sphingobacteriales</taxon>
        <taxon>Sphingobacteriaceae</taxon>
        <taxon>Sphingobacterium</taxon>
    </lineage>
</organism>
<gene>
    <name evidence="1" type="ORF">B0I21_10421</name>
</gene>
<dbReference type="SUPFAM" id="SSF53756">
    <property type="entry name" value="UDP-Glycosyltransferase/glycogen phosphorylase"/>
    <property type="match status" value="1"/>
</dbReference>
<dbReference type="Gene3D" id="3.40.50.2000">
    <property type="entry name" value="Glycogen Phosphorylase B"/>
    <property type="match status" value="2"/>
</dbReference>
<evidence type="ECO:0000313" key="1">
    <source>
        <dbReference type="EMBL" id="TDS13695.1"/>
    </source>
</evidence>
<name>A0A4R7D284_9SPHI</name>
<reference evidence="1 2" key="1">
    <citation type="submission" date="2019-03" db="EMBL/GenBank/DDBJ databases">
        <title>Genomic Encyclopedia of Type Strains, Phase III (KMG-III): the genomes of soil and plant-associated and newly described type strains.</title>
        <authorList>
            <person name="Whitman W."/>
        </authorList>
    </citation>
    <scope>NUCLEOTIDE SEQUENCE [LARGE SCALE GENOMIC DNA]</scope>
    <source>
        <strain evidence="1 2">CGMCC 1.12801</strain>
    </source>
</reference>
<proteinExistence type="predicted"/>
<accession>A0A4R7D284</accession>
<evidence type="ECO:0008006" key="3">
    <source>
        <dbReference type="Google" id="ProtNLM"/>
    </source>
</evidence>
<sequence length="346" mass="40327">MILFLAPYPDSDNSKEGLFQRVSSIDALVANRERTYLSISLRYYRKKYHRHEGNLSVFRLNFFIHFFLITRLFRQATSAYIHSLYYAGGCHFFFLKFLRIPIVLDLHGVVPEEEEFLGNNRLARYLSHVEKALFRKKSITLVTVTDAMANYYKEKYQGIEFPYVKYCIFPKHLRGVVNMPKPITDTVNFVYSGNMQKWQNVDLMLSAIANLVHEENYRFYILTGELDKMKKAVQDKISVVSNIEIMSLPPDKLGEIYAKCHYGFILRDDIIVNRVACPTKLIEYMFYGMTPIVLEENIGDFDALGYEYLKLDQLHNLPARRSIKNMNIIQKMMADNALADIAGILK</sequence>
<comment type="caution">
    <text evidence="1">The sequence shown here is derived from an EMBL/GenBank/DDBJ whole genome shotgun (WGS) entry which is preliminary data.</text>
</comment>
<protein>
    <recommendedName>
        <fullName evidence="3">Glycosyltransferase involved in cell wall biosynthesis</fullName>
    </recommendedName>
</protein>
<dbReference type="EMBL" id="SNZV01000004">
    <property type="protein sequence ID" value="TDS13695.1"/>
    <property type="molecule type" value="Genomic_DNA"/>
</dbReference>
<dbReference type="AlphaFoldDB" id="A0A4R7D284"/>
<dbReference type="RefSeq" id="WP_133640031.1">
    <property type="nucleotide sequence ID" value="NZ_SNZV01000004.1"/>
</dbReference>
<evidence type="ECO:0000313" key="2">
    <source>
        <dbReference type="Proteomes" id="UP000294752"/>
    </source>
</evidence>